<gene>
    <name evidence="4" type="ORF">CYMTET_15737</name>
</gene>
<keyword evidence="1" id="KW-0677">Repeat</keyword>
<evidence type="ECO:0000313" key="4">
    <source>
        <dbReference type="EMBL" id="KAK3276174.1"/>
    </source>
</evidence>
<dbReference type="InterPro" id="IPR019734">
    <property type="entry name" value="TPR_rpt"/>
</dbReference>
<accession>A0AAE0GDM0</accession>
<dbReference type="SMART" id="SM00028">
    <property type="entry name" value="TPR"/>
    <property type="match status" value="3"/>
</dbReference>
<feature type="compositionally biased region" description="Basic and acidic residues" evidence="3">
    <location>
        <begin position="142"/>
        <end position="153"/>
    </location>
</feature>
<dbReference type="InterPro" id="IPR011990">
    <property type="entry name" value="TPR-like_helical_dom_sf"/>
</dbReference>
<dbReference type="PANTHER" id="PTHR22904">
    <property type="entry name" value="TPR REPEAT CONTAINING PROTEIN"/>
    <property type="match status" value="1"/>
</dbReference>
<keyword evidence="5" id="KW-1185">Reference proteome</keyword>
<dbReference type="Proteomes" id="UP001190700">
    <property type="component" value="Unassembled WGS sequence"/>
</dbReference>
<dbReference type="GO" id="GO:0051879">
    <property type="term" value="F:Hsp90 protein binding"/>
    <property type="evidence" value="ECO:0007669"/>
    <property type="project" value="TreeGrafter"/>
</dbReference>
<dbReference type="EMBL" id="LGRX02006725">
    <property type="protein sequence ID" value="KAK3276174.1"/>
    <property type="molecule type" value="Genomic_DNA"/>
</dbReference>
<dbReference type="AlphaFoldDB" id="A0AAE0GDM0"/>
<organism evidence="4 5">
    <name type="scientific">Cymbomonas tetramitiformis</name>
    <dbReference type="NCBI Taxonomy" id="36881"/>
    <lineage>
        <taxon>Eukaryota</taxon>
        <taxon>Viridiplantae</taxon>
        <taxon>Chlorophyta</taxon>
        <taxon>Pyramimonadophyceae</taxon>
        <taxon>Pyramimonadales</taxon>
        <taxon>Pyramimonadaceae</taxon>
        <taxon>Cymbomonas</taxon>
    </lineage>
</organism>
<sequence>MAVDAMDSVMKNKEEGNALFKASEFLKAAAAYTKAIKACPKDKAEDEQMAPIYSNRSAAFLKLNKVKQALADAETCVKIRPEWEKAHFRKGCALELGGDIPGAIAALEIAKAKDPSNKEIRTKLKVLTQKEKGQSGFQFAKSDPKPKAEEPKKAAPIRASAGITPGDVKWISEAADLNRPAVSRMDSVNSIGQWISSSLQRILQQSPGDAPWFFEEPDMVKMLDAGLAESMLGVITHSVCFIIDLEQKAGDNPELMAPAQAAADLAGAATGVMHNLLHPVLAAWKTRTQQMSLMGAIMKVLAAPGSPLLAEAGAEIKPSEELSGFLKLIAQIFGNADAFAMLTGHASVMRARMLMLRAMATMGMDGKDKAEWALKAKQASQVFVVLDKCRQAKGWEAVFDRLCSEEGVKEFCSEVDRVVEQHEMLVGAFKKFKFEGSLGL</sequence>
<evidence type="ECO:0000313" key="5">
    <source>
        <dbReference type="Proteomes" id="UP001190700"/>
    </source>
</evidence>
<evidence type="ECO:0000256" key="2">
    <source>
        <dbReference type="ARBA" id="ARBA00022803"/>
    </source>
</evidence>
<dbReference type="PANTHER" id="PTHR22904:SF523">
    <property type="entry name" value="STRESS-INDUCED-PHOSPHOPROTEIN 1"/>
    <property type="match status" value="1"/>
</dbReference>
<evidence type="ECO:0000256" key="1">
    <source>
        <dbReference type="ARBA" id="ARBA00022737"/>
    </source>
</evidence>
<comment type="caution">
    <text evidence="4">The sequence shown here is derived from an EMBL/GenBank/DDBJ whole genome shotgun (WGS) entry which is preliminary data.</text>
</comment>
<dbReference type="SUPFAM" id="SSF48452">
    <property type="entry name" value="TPR-like"/>
    <property type="match status" value="1"/>
</dbReference>
<protein>
    <submittedName>
        <fullName evidence="4">Uncharacterized protein</fullName>
    </submittedName>
</protein>
<dbReference type="Gene3D" id="1.25.40.10">
    <property type="entry name" value="Tetratricopeptide repeat domain"/>
    <property type="match status" value="1"/>
</dbReference>
<feature type="region of interest" description="Disordered" evidence="3">
    <location>
        <begin position="135"/>
        <end position="155"/>
    </location>
</feature>
<proteinExistence type="predicted"/>
<name>A0AAE0GDM0_9CHLO</name>
<reference evidence="4 5" key="1">
    <citation type="journal article" date="2015" name="Genome Biol. Evol.">
        <title>Comparative Genomics of a Bacterivorous Green Alga Reveals Evolutionary Causalities and Consequences of Phago-Mixotrophic Mode of Nutrition.</title>
        <authorList>
            <person name="Burns J.A."/>
            <person name="Paasch A."/>
            <person name="Narechania A."/>
            <person name="Kim E."/>
        </authorList>
    </citation>
    <scope>NUCLEOTIDE SEQUENCE [LARGE SCALE GENOMIC DNA]</scope>
    <source>
        <strain evidence="4 5">PLY_AMNH</strain>
    </source>
</reference>
<evidence type="ECO:0000256" key="3">
    <source>
        <dbReference type="SAM" id="MobiDB-lite"/>
    </source>
</evidence>
<keyword evidence="2" id="KW-0802">TPR repeat</keyword>